<dbReference type="InterPro" id="IPR006439">
    <property type="entry name" value="HAD-SF_hydro_IA"/>
</dbReference>
<dbReference type="PANTHER" id="PTHR46470">
    <property type="entry name" value="N-ACYLNEURAMINATE-9-PHOSPHATASE"/>
    <property type="match status" value="1"/>
</dbReference>
<name>A0ABV7F892_9BURK</name>
<comment type="cofactor">
    <cofactor evidence="1">
        <name>Mg(2+)</name>
        <dbReference type="ChEBI" id="CHEBI:18420"/>
    </cofactor>
</comment>
<dbReference type="Pfam" id="PF00702">
    <property type="entry name" value="Hydrolase"/>
    <property type="match status" value="1"/>
</dbReference>
<evidence type="ECO:0000256" key="2">
    <source>
        <dbReference type="ARBA" id="ARBA00022801"/>
    </source>
</evidence>
<evidence type="ECO:0000313" key="4">
    <source>
        <dbReference type="EMBL" id="MFC3110276.1"/>
    </source>
</evidence>
<dbReference type="SFLD" id="SFLDS00003">
    <property type="entry name" value="Haloacid_Dehalogenase"/>
    <property type="match status" value="1"/>
</dbReference>
<evidence type="ECO:0000256" key="1">
    <source>
        <dbReference type="ARBA" id="ARBA00001946"/>
    </source>
</evidence>
<keyword evidence="2 4" id="KW-0378">Hydrolase</keyword>
<dbReference type="InterPro" id="IPR051400">
    <property type="entry name" value="HAD-like_hydrolase"/>
</dbReference>
<comment type="caution">
    <text evidence="4">The sequence shown here is derived from an EMBL/GenBank/DDBJ whole genome shotgun (WGS) entry which is preliminary data.</text>
</comment>
<accession>A0ABV7F892</accession>
<dbReference type="EC" id="3.1.3.-" evidence="4"/>
<dbReference type="NCBIfam" id="TIGR01509">
    <property type="entry name" value="HAD-SF-IA-v3"/>
    <property type="match status" value="1"/>
</dbReference>
<dbReference type="PANTHER" id="PTHR46470:SF4">
    <property type="entry name" value="5-AMINO-6-(5-PHOSPHO-D-RIBITYLAMINO)URACIL PHOSPHATASE YIGB"/>
    <property type="match status" value="1"/>
</dbReference>
<dbReference type="RefSeq" id="WP_390326810.1">
    <property type="nucleotide sequence ID" value="NZ_JBHRTP010000072.1"/>
</dbReference>
<keyword evidence="5" id="KW-1185">Reference proteome</keyword>
<sequence length="233" mass="25875">MKKPVKAVLFDLDDTLWSIGPVLVRAEAALFDWMRQHAPQVPQQFSIETLQVRRKVLMAGNPRYQIDLWALRHAVLTEAFNICGEDLCKVDAAMDVFSRARSDVVLYDDVRPSLTRLGQRHLLGTISNGFADLATIGLAHHFQVSIAAHQFGCAKPDREIFHAACDLLHVAPVEAVYVGDDPTRDIAGAQGAGLRAVWLNRADLLPQRGLPPHVNPDAVVSNLFELEQWLSTQ</sequence>
<dbReference type="PRINTS" id="PR00413">
    <property type="entry name" value="HADHALOGNASE"/>
</dbReference>
<protein>
    <submittedName>
        <fullName evidence="4">HAD family hydrolase</fullName>
        <ecNumber evidence="4">3.1.3.-</ecNumber>
    </submittedName>
</protein>
<dbReference type="InterPro" id="IPR036412">
    <property type="entry name" value="HAD-like_sf"/>
</dbReference>
<organism evidence="4 5">
    <name type="scientific">Undibacterium arcticum</name>
    <dbReference type="NCBI Taxonomy" id="1762892"/>
    <lineage>
        <taxon>Bacteria</taxon>
        <taxon>Pseudomonadati</taxon>
        <taxon>Pseudomonadota</taxon>
        <taxon>Betaproteobacteria</taxon>
        <taxon>Burkholderiales</taxon>
        <taxon>Oxalobacteraceae</taxon>
        <taxon>Undibacterium</taxon>
    </lineage>
</organism>
<dbReference type="NCBIfam" id="TIGR01549">
    <property type="entry name" value="HAD-SF-IA-v1"/>
    <property type="match status" value="1"/>
</dbReference>
<evidence type="ECO:0000313" key="5">
    <source>
        <dbReference type="Proteomes" id="UP001595530"/>
    </source>
</evidence>
<dbReference type="Gene3D" id="3.40.50.1000">
    <property type="entry name" value="HAD superfamily/HAD-like"/>
    <property type="match status" value="1"/>
</dbReference>
<reference evidence="5" key="1">
    <citation type="journal article" date="2019" name="Int. J. Syst. Evol. Microbiol.">
        <title>The Global Catalogue of Microorganisms (GCM) 10K type strain sequencing project: providing services to taxonomists for standard genome sequencing and annotation.</title>
        <authorList>
            <consortium name="The Broad Institute Genomics Platform"/>
            <consortium name="The Broad Institute Genome Sequencing Center for Infectious Disease"/>
            <person name="Wu L."/>
            <person name="Ma J."/>
        </authorList>
    </citation>
    <scope>NUCLEOTIDE SEQUENCE [LARGE SCALE GENOMIC DNA]</scope>
    <source>
        <strain evidence="5">KCTC 42986</strain>
    </source>
</reference>
<evidence type="ECO:0000256" key="3">
    <source>
        <dbReference type="ARBA" id="ARBA00022842"/>
    </source>
</evidence>
<dbReference type="EMBL" id="JBHRTP010000072">
    <property type="protein sequence ID" value="MFC3110276.1"/>
    <property type="molecule type" value="Genomic_DNA"/>
</dbReference>
<dbReference type="SFLD" id="SFLDG01129">
    <property type="entry name" value="C1.5:_HAD__Beta-PGM__Phosphata"/>
    <property type="match status" value="1"/>
</dbReference>
<dbReference type="Proteomes" id="UP001595530">
    <property type="component" value="Unassembled WGS sequence"/>
</dbReference>
<dbReference type="Gene3D" id="1.20.120.1600">
    <property type="match status" value="1"/>
</dbReference>
<dbReference type="SUPFAM" id="SSF56784">
    <property type="entry name" value="HAD-like"/>
    <property type="match status" value="1"/>
</dbReference>
<proteinExistence type="predicted"/>
<dbReference type="InterPro" id="IPR023214">
    <property type="entry name" value="HAD_sf"/>
</dbReference>
<keyword evidence="3" id="KW-0460">Magnesium</keyword>
<gene>
    <name evidence="4" type="ORF">ACFOFO_20310</name>
</gene>
<dbReference type="GO" id="GO:0016787">
    <property type="term" value="F:hydrolase activity"/>
    <property type="evidence" value="ECO:0007669"/>
    <property type="project" value="UniProtKB-KW"/>
</dbReference>